<feature type="domain" description="NYN" evidence="2">
    <location>
        <begin position="10"/>
        <end position="121"/>
    </location>
</feature>
<keyword evidence="4" id="KW-1185">Reference proteome</keyword>
<dbReference type="STRING" id="81972.D7MVD8"/>
<dbReference type="PANTHER" id="PTHR14379:SF19">
    <property type="entry name" value="ENDONUCLEASE OR GLYCOSYL HYDROLASE-RELATED"/>
    <property type="match status" value="1"/>
</dbReference>
<dbReference type="PANTHER" id="PTHR14379">
    <property type="entry name" value="LIMKAIN B LKAP"/>
    <property type="match status" value="1"/>
</dbReference>
<evidence type="ECO:0000313" key="3">
    <source>
        <dbReference type="EMBL" id="EFH39530.1"/>
    </source>
</evidence>
<dbReference type="GO" id="GO:0010468">
    <property type="term" value="P:regulation of gene expression"/>
    <property type="evidence" value="ECO:0007669"/>
    <property type="project" value="InterPro"/>
</dbReference>
<sequence length="233" mass="26148">MRTTNNAATRVFWDLNTCPLPYGYDGGRVGPCIERALRKLGYSGRVFITGIGILTDVSTGVLQAVYSSGVSLCNVRTKCFGVEMKITCSLSKPPRDNLMLISGERSFVSYLDMLERNRVPVIRELQSDEVFPIVANPIEGSVWERFLLAGGVDSGHLDEDPGWSCEVCFSTGYGFENFLPHLKHKPRNEVTKEEEEEEEEGEGEGEGEEEDDDKPRNEASKKQLERECKKQRT</sequence>
<dbReference type="CDD" id="cd10910">
    <property type="entry name" value="PIN_limkain_b1_N_like"/>
    <property type="match status" value="1"/>
</dbReference>
<feature type="region of interest" description="Disordered" evidence="1">
    <location>
        <begin position="185"/>
        <end position="233"/>
    </location>
</feature>
<reference evidence="4" key="1">
    <citation type="journal article" date="2011" name="Nat. Genet.">
        <title>The Arabidopsis lyrata genome sequence and the basis of rapid genome size change.</title>
        <authorList>
            <person name="Hu T.T."/>
            <person name="Pattyn P."/>
            <person name="Bakker E.G."/>
            <person name="Cao J."/>
            <person name="Cheng J.-F."/>
            <person name="Clark R.M."/>
            <person name="Fahlgren N."/>
            <person name="Fawcett J.A."/>
            <person name="Grimwood J."/>
            <person name="Gundlach H."/>
            <person name="Haberer G."/>
            <person name="Hollister J.D."/>
            <person name="Ossowski S."/>
            <person name="Ottilar R.P."/>
            <person name="Salamov A.A."/>
            <person name="Schneeberger K."/>
            <person name="Spannagl M."/>
            <person name="Wang X."/>
            <person name="Yang L."/>
            <person name="Nasrallah M.E."/>
            <person name="Bergelson J."/>
            <person name="Carrington J.C."/>
            <person name="Gaut B.S."/>
            <person name="Schmutz J."/>
            <person name="Mayer K.F.X."/>
            <person name="Van de Peer Y."/>
            <person name="Grigoriev I.V."/>
            <person name="Nordborg M."/>
            <person name="Weigel D."/>
            <person name="Guo Y.-L."/>
        </authorList>
    </citation>
    <scope>NUCLEOTIDE SEQUENCE [LARGE SCALE GENOMIC DNA]</scope>
    <source>
        <strain evidence="4">cv. MN47</strain>
    </source>
</reference>
<dbReference type="InterPro" id="IPR024768">
    <property type="entry name" value="Marf1"/>
</dbReference>
<dbReference type="Gramene" id="Al_scaffold_0009_88">
    <property type="protein sequence ID" value="Al_scaffold_0009_88"/>
    <property type="gene ID" value="Al_scaffold_0009_88"/>
</dbReference>
<gene>
    <name evidence="3" type="ORF">ARALYDRAFT_683050</name>
</gene>
<evidence type="ECO:0000313" key="4">
    <source>
        <dbReference type="Proteomes" id="UP000008694"/>
    </source>
</evidence>
<dbReference type="Proteomes" id="UP000008694">
    <property type="component" value="Unassembled WGS sequence"/>
</dbReference>
<dbReference type="GO" id="GO:0005777">
    <property type="term" value="C:peroxisome"/>
    <property type="evidence" value="ECO:0007669"/>
    <property type="project" value="InterPro"/>
</dbReference>
<name>D7MVD8_ARALL</name>
<evidence type="ECO:0000259" key="2">
    <source>
        <dbReference type="Pfam" id="PF01936"/>
    </source>
</evidence>
<dbReference type="InterPro" id="IPR021139">
    <property type="entry name" value="NYN"/>
</dbReference>
<organism evidence="4">
    <name type="scientific">Arabidopsis lyrata subsp. lyrata</name>
    <name type="common">Lyre-leaved rock-cress</name>
    <dbReference type="NCBI Taxonomy" id="81972"/>
    <lineage>
        <taxon>Eukaryota</taxon>
        <taxon>Viridiplantae</taxon>
        <taxon>Streptophyta</taxon>
        <taxon>Embryophyta</taxon>
        <taxon>Tracheophyta</taxon>
        <taxon>Spermatophyta</taxon>
        <taxon>Magnoliopsida</taxon>
        <taxon>eudicotyledons</taxon>
        <taxon>Gunneridae</taxon>
        <taxon>Pentapetalae</taxon>
        <taxon>rosids</taxon>
        <taxon>malvids</taxon>
        <taxon>Brassicales</taxon>
        <taxon>Brassicaceae</taxon>
        <taxon>Camelineae</taxon>
        <taxon>Arabidopsis</taxon>
    </lineage>
</organism>
<protein>
    <submittedName>
        <fullName evidence="3">Predicted protein</fullName>
    </submittedName>
</protein>
<dbReference type="AlphaFoldDB" id="D7MVD8"/>
<proteinExistence type="predicted"/>
<accession>D7MVD8</accession>
<evidence type="ECO:0000256" key="1">
    <source>
        <dbReference type="SAM" id="MobiDB-lite"/>
    </source>
</evidence>
<dbReference type="GO" id="GO:0004540">
    <property type="term" value="F:RNA nuclease activity"/>
    <property type="evidence" value="ECO:0007669"/>
    <property type="project" value="InterPro"/>
</dbReference>
<feature type="compositionally biased region" description="Basic and acidic residues" evidence="1">
    <location>
        <begin position="213"/>
        <end position="233"/>
    </location>
</feature>
<feature type="compositionally biased region" description="Acidic residues" evidence="1">
    <location>
        <begin position="192"/>
        <end position="212"/>
    </location>
</feature>
<dbReference type="EMBL" id="GL348721">
    <property type="protein sequence ID" value="EFH39530.1"/>
    <property type="molecule type" value="Genomic_DNA"/>
</dbReference>
<dbReference type="Pfam" id="PF01936">
    <property type="entry name" value="NYN"/>
    <property type="match status" value="1"/>
</dbReference>
<dbReference type="HOGENOM" id="CLU_087414_1_0_1"/>